<keyword evidence="3" id="KW-0812">Transmembrane</keyword>
<feature type="compositionally biased region" description="Polar residues" evidence="2">
    <location>
        <begin position="827"/>
        <end position="839"/>
    </location>
</feature>
<keyword evidence="3" id="KW-0472">Membrane</keyword>
<feature type="coiled-coil region" evidence="1">
    <location>
        <begin position="879"/>
        <end position="995"/>
    </location>
</feature>
<evidence type="ECO:0000313" key="5">
    <source>
        <dbReference type="Proteomes" id="UP000001449"/>
    </source>
</evidence>
<accession>B8BWS2</accession>
<dbReference type="InParanoid" id="B8BWS2"/>
<name>B8BWS2_THAPS</name>
<dbReference type="SUPFAM" id="SSF52335">
    <property type="entry name" value="Methylglyoxal synthase-like"/>
    <property type="match status" value="1"/>
</dbReference>
<evidence type="ECO:0000256" key="2">
    <source>
        <dbReference type="SAM" id="MobiDB-lite"/>
    </source>
</evidence>
<dbReference type="Gene3D" id="3.40.50.1380">
    <property type="entry name" value="Methylglyoxal synthase-like domain"/>
    <property type="match status" value="1"/>
</dbReference>
<dbReference type="EMBL" id="CM000640">
    <property type="protein sequence ID" value="EED93579.1"/>
    <property type="molecule type" value="Genomic_DNA"/>
</dbReference>
<dbReference type="KEGG" id="tps:THAPSDRAFT_21593"/>
<dbReference type="InterPro" id="IPR036914">
    <property type="entry name" value="MGS-like_dom_sf"/>
</dbReference>
<dbReference type="PANTHER" id="PTHR38019">
    <property type="entry name" value="KDA ANTIGEN P200, PUTATIVE-RELATED"/>
    <property type="match status" value="1"/>
</dbReference>
<organism evidence="4 5">
    <name type="scientific">Thalassiosira pseudonana</name>
    <name type="common">Marine diatom</name>
    <name type="synonym">Cyclotella nana</name>
    <dbReference type="NCBI Taxonomy" id="35128"/>
    <lineage>
        <taxon>Eukaryota</taxon>
        <taxon>Sar</taxon>
        <taxon>Stramenopiles</taxon>
        <taxon>Ochrophyta</taxon>
        <taxon>Bacillariophyta</taxon>
        <taxon>Coscinodiscophyceae</taxon>
        <taxon>Thalassiosirophycidae</taxon>
        <taxon>Thalassiosirales</taxon>
        <taxon>Thalassiosiraceae</taxon>
        <taxon>Thalassiosira</taxon>
    </lineage>
</organism>
<dbReference type="InterPro" id="IPR018148">
    <property type="entry name" value="Methylglyoxal_synth_AS"/>
</dbReference>
<keyword evidence="3" id="KW-1133">Transmembrane helix</keyword>
<feature type="coiled-coil region" evidence="1">
    <location>
        <begin position="1019"/>
        <end position="1118"/>
    </location>
</feature>
<reference evidence="4 5" key="2">
    <citation type="journal article" date="2008" name="Nature">
        <title>The Phaeodactylum genome reveals the evolutionary history of diatom genomes.</title>
        <authorList>
            <person name="Bowler C."/>
            <person name="Allen A.E."/>
            <person name="Badger J.H."/>
            <person name="Grimwood J."/>
            <person name="Jabbari K."/>
            <person name="Kuo A."/>
            <person name="Maheswari U."/>
            <person name="Martens C."/>
            <person name="Maumus F."/>
            <person name="Otillar R.P."/>
            <person name="Rayko E."/>
            <person name="Salamov A."/>
            <person name="Vandepoele K."/>
            <person name="Beszteri B."/>
            <person name="Gruber A."/>
            <person name="Heijde M."/>
            <person name="Katinka M."/>
            <person name="Mock T."/>
            <person name="Valentin K."/>
            <person name="Verret F."/>
            <person name="Berges J.A."/>
            <person name="Brownlee C."/>
            <person name="Cadoret J.P."/>
            <person name="Chiovitti A."/>
            <person name="Choi C.J."/>
            <person name="Coesel S."/>
            <person name="De Martino A."/>
            <person name="Detter J.C."/>
            <person name="Durkin C."/>
            <person name="Falciatore A."/>
            <person name="Fournet J."/>
            <person name="Haruta M."/>
            <person name="Huysman M.J."/>
            <person name="Jenkins B.D."/>
            <person name="Jiroutova K."/>
            <person name="Jorgensen R.E."/>
            <person name="Joubert Y."/>
            <person name="Kaplan A."/>
            <person name="Kroger N."/>
            <person name="Kroth P.G."/>
            <person name="La Roche J."/>
            <person name="Lindquist E."/>
            <person name="Lommer M."/>
            <person name="Martin-Jezequel V."/>
            <person name="Lopez P.J."/>
            <person name="Lucas S."/>
            <person name="Mangogna M."/>
            <person name="McGinnis K."/>
            <person name="Medlin L.K."/>
            <person name="Montsant A."/>
            <person name="Oudot-Le Secq M.P."/>
            <person name="Napoli C."/>
            <person name="Obornik M."/>
            <person name="Parker M.S."/>
            <person name="Petit J.L."/>
            <person name="Porcel B.M."/>
            <person name="Poulsen N."/>
            <person name="Robison M."/>
            <person name="Rychlewski L."/>
            <person name="Rynearson T.A."/>
            <person name="Schmutz J."/>
            <person name="Shapiro H."/>
            <person name="Siaut M."/>
            <person name="Stanley M."/>
            <person name="Sussman M.R."/>
            <person name="Taylor A.R."/>
            <person name="Vardi A."/>
            <person name="von Dassow P."/>
            <person name="Vyverman W."/>
            <person name="Willis A."/>
            <person name="Wyrwicz L.S."/>
            <person name="Rokhsar D.S."/>
            <person name="Weissenbach J."/>
            <person name="Armbrust E.V."/>
            <person name="Green B.R."/>
            <person name="Van de Peer Y."/>
            <person name="Grigoriev I.V."/>
        </authorList>
    </citation>
    <scope>NUCLEOTIDE SEQUENCE [LARGE SCALE GENOMIC DNA]</scope>
    <source>
        <strain evidence="4 5">CCMP1335</strain>
    </source>
</reference>
<dbReference type="GO" id="GO:0019242">
    <property type="term" value="P:methylglyoxal biosynthetic process"/>
    <property type="evidence" value="ECO:0007669"/>
    <property type="project" value="InterPro"/>
</dbReference>
<feature type="region of interest" description="Disordered" evidence="2">
    <location>
        <begin position="276"/>
        <end position="360"/>
    </location>
</feature>
<keyword evidence="1" id="KW-0175">Coiled coil</keyword>
<sequence>MEAQLLLSRSSYHAGTPVVGSVRIRYKQPQSSSSTTDPKCRITSARLYLAGRAHLGGRITKIQRGGGTYYSNSKSKWRSTQEIALLKRMYGEEGHACLRMGVMNERESSRRRDAGSSGGGARGEDNKEVTYIEQAERFAVQSCLYPSSMHSINNNATNRDDGSAINNNRGINTMNDYSHLPKPQENDVICFWMTNVLELMDVPERHLECTCGFGMSGSSVRGIDIGESDGTTTTTTKRCQCKLSGWGRFDGDMNPFLPLQLPDLKVVKDVLDEKYREQHYDESDDSVQSYEDGEESLSSQDGCSGESSDTFGSESDRGSYLSESSATDSSVDHSIVENNQSVTEEEEEEEEEATTSSSSAWDRIVASVKSKSNVTTTLESNAPVPLEQTQFALSFRVNLPIDVPPTMSAECVKYFYSAVLVVNTVDGELLVTQCPFTVLTCNSSSSYQQSIHPSPTRVHIGDLHAIAHSPALPCYISSTDACANPPQINVVSYPPTCHIVSRKTAEQKTSTHRIEDGNGALCCWMTLVGVGGSMVPGMRLGIIIQFPSDDNDEDVEHIGQAGIIPCHRVCCALVGDEYAVCDSSAPGATHLSQKKRTKTRAYVFDSTHALLEYGHTNSISLGLLLPLDCPVTVKTDLVEINVSLKVEFTVDRTAIASKKVASETNESASAGGEMGVIRMDLPCQVTHGDLNHEDEEPDQSSVVQNHLSSLSRFWKRGESEMGKESNSDDFFFDGTDILNDLKIKALPSRQARLRLTPLSKKACLINGIDPTVLQLRDFQSFIEPGLDPEIATMRFEVYSHTREKLMQLALEEHAKLQFKANATHDSISTCDSSTNVSKTSLHRTEEDRLERVAKRHEKELRRMLAFETKSQEIKKKAKLKAEEQKQIELQRKKEKRKRDLQAAEDARIRELRQKAKKEAEMDIQRLQMQEQFERERKIDKERQLAAKELKQRARMQEAQRAQKAEHHRLETKKIFEQQRREIEERMADREAKEREREDKLELKCLVEAQAAEAKRKETAGRIENNLKAARAKEEEKRTKMLEKQAKHDELMQQIYSEKHAELIHQQQRNEAMERKRKHLLKQCRDKEESIKLTAQTKIEQEEARLAEAAKEVAKEKMLRKAEKDLLLQMKKDNLARIKRKQEYKMKETLRKVDQNDKRSLELKKRKEELLKLRRKNAYEAKVKKDKLVSLLQQAQTSGGSSAIKKLLNKMSSDSENLLGASLKSIKRKDKSLESEKTNDSIDEAALPSLAVEVDEAIVEVTAPFESKFAPSDMRQLALVAHNHMRPAMKDFIEMYFSILKKFRITGTQTKISGPLGGDAQVAALMCMEDLGALILMLLLLLLVADNADEKKKEV</sequence>
<feature type="transmembrane region" description="Helical" evidence="3">
    <location>
        <begin position="1321"/>
        <end position="1344"/>
    </location>
</feature>
<evidence type="ECO:0000313" key="4">
    <source>
        <dbReference type="EMBL" id="EED93579.1"/>
    </source>
</evidence>
<proteinExistence type="predicted"/>
<dbReference type="PROSITE" id="PS01335">
    <property type="entry name" value="METHYLGLYOXAL_SYNTH"/>
    <property type="match status" value="1"/>
</dbReference>
<dbReference type="PANTHER" id="PTHR38019:SF1">
    <property type="entry name" value="N-ACETYLTRANSFERASE DOMAIN-CONTAINING PROTEIN"/>
    <property type="match status" value="1"/>
</dbReference>
<dbReference type="PaxDb" id="35128-Thaps21593"/>
<evidence type="ECO:0000256" key="3">
    <source>
        <dbReference type="SAM" id="Phobius"/>
    </source>
</evidence>
<dbReference type="CDD" id="cd06503">
    <property type="entry name" value="ATP-synt_Fo_b"/>
    <property type="match status" value="1"/>
</dbReference>
<feature type="region of interest" description="Disordered" evidence="2">
    <location>
        <begin position="827"/>
        <end position="847"/>
    </location>
</feature>
<dbReference type="GeneID" id="7442437"/>
<feature type="compositionally biased region" description="Basic and acidic residues" evidence="2">
    <location>
        <begin position="104"/>
        <end position="114"/>
    </location>
</feature>
<dbReference type="GO" id="GO:0008929">
    <property type="term" value="F:methylglyoxal synthase activity"/>
    <property type="evidence" value="ECO:0007669"/>
    <property type="project" value="InterPro"/>
</dbReference>
<dbReference type="HOGENOM" id="CLU_257507_0_0_1"/>
<protein>
    <submittedName>
        <fullName evidence="4">Uncharacterized protein</fullName>
    </submittedName>
</protein>
<feature type="region of interest" description="Disordered" evidence="2">
    <location>
        <begin position="102"/>
        <end position="127"/>
    </location>
</feature>
<gene>
    <name evidence="4" type="ORF">THAPSDRAFT_21593</name>
</gene>
<evidence type="ECO:0000256" key="1">
    <source>
        <dbReference type="SAM" id="Coils"/>
    </source>
</evidence>
<dbReference type="eggNOG" id="ENOG502RRBN">
    <property type="taxonomic scope" value="Eukaryota"/>
</dbReference>
<keyword evidence="5" id="KW-1185">Reference proteome</keyword>
<feature type="compositionally biased region" description="Acidic residues" evidence="2">
    <location>
        <begin position="343"/>
        <end position="353"/>
    </location>
</feature>
<dbReference type="RefSeq" id="XP_002288143.1">
    <property type="nucleotide sequence ID" value="XM_002288107.1"/>
</dbReference>
<reference evidence="4 5" key="1">
    <citation type="journal article" date="2004" name="Science">
        <title>The genome of the diatom Thalassiosira pseudonana: ecology, evolution, and metabolism.</title>
        <authorList>
            <person name="Armbrust E.V."/>
            <person name="Berges J.A."/>
            <person name="Bowler C."/>
            <person name="Green B.R."/>
            <person name="Martinez D."/>
            <person name="Putnam N.H."/>
            <person name="Zhou S."/>
            <person name="Allen A.E."/>
            <person name="Apt K.E."/>
            <person name="Bechner M."/>
            <person name="Brzezinski M.A."/>
            <person name="Chaal B.K."/>
            <person name="Chiovitti A."/>
            <person name="Davis A.K."/>
            <person name="Demarest M.S."/>
            <person name="Detter J.C."/>
            <person name="Glavina T."/>
            <person name="Goodstein D."/>
            <person name="Hadi M.Z."/>
            <person name="Hellsten U."/>
            <person name="Hildebrand M."/>
            <person name="Jenkins B.D."/>
            <person name="Jurka J."/>
            <person name="Kapitonov V.V."/>
            <person name="Kroger N."/>
            <person name="Lau W.W."/>
            <person name="Lane T.W."/>
            <person name="Larimer F.W."/>
            <person name="Lippmeier J.C."/>
            <person name="Lucas S."/>
            <person name="Medina M."/>
            <person name="Montsant A."/>
            <person name="Obornik M."/>
            <person name="Parker M.S."/>
            <person name="Palenik B."/>
            <person name="Pazour G.J."/>
            <person name="Richardson P.M."/>
            <person name="Rynearson T.A."/>
            <person name="Saito M.A."/>
            <person name="Schwartz D.C."/>
            <person name="Thamatrakoln K."/>
            <person name="Valentin K."/>
            <person name="Vardi A."/>
            <person name="Wilkerson F.P."/>
            <person name="Rokhsar D.S."/>
        </authorList>
    </citation>
    <scope>NUCLEOTIDE SEQUENCE [LARGE SCALE GENOMIC DNA]</scope>
    <source>
        <strain evidence="4 5">CCMP1335</strain>
    </source>
</reference>
<dbReference type="Proteomes" id="UP000001449">
    <property type="component" value="Chromosome 3"/>
</dbReference>
<feature type="compositionally biased region" description="Polar residues" evidence="2">
    <location>
        <begin position="296"/>
        <end position="313"/>
    </location>
</feature>